<dbReference type="InterPro" id="IPR038662">
    <property type="entry name" value="ATP_synth_F0_csu_sf"/>
</dbReference>
<organism evidence="6 7">
    <name type="scientific">Ruoffia tabacinasalis</name>
    <dbReference type="NCBI Taxonomy" id="87458"/>
    <lineage>
        <taxon>Bacteria</taxon>
        <taxon>Bacillati</taxon>
        <taxon>Bacillota</taxon>
        <taxon>Bacilli</taxon>
        <taxon>Lactobacillales</taxon>
        <taxon>Aerococcaceae</taxon>
        <taxon>Ruoffia</taxon>
    </lineage>
</organism>
<dbReference type="EMBL" id="VBSP01000017">
    <property type="protein sequence ID" value="TLQ41441.1"/>
    <property type="molecule type" value="Genomic_DNA"/>
</dbReference>
<dbReference type="Gene3D" id="1.20.20.10">
    <property type="entry name" value="F1F0 ATP synthase subunit C"/>
    <property type="match status" value="1"/>
</dbReference>
<dbReference type="Proteomes" id="UP000306420">
    <property type="component" value="Unassembled WGS sequence"/>
</dbReference>
<dbReference type="GO" id="GO:1902600">
    <property type="term" value="P:proton transmembrane transport"/>
    <property type="evidence" value="ECO:0007669"/>
    <property type="project" value="UniProtKB-KW"/>
</dbReference>
<reference evidence="5 8" key="2">
    <citation type="submission" date="2020-07" db="EMBL/GenBank/DDBJ databases">
        <title>Facklamia lactis sp. nov., isolated from raw milk.</title>
        <authorList>
            <person name="Doll E.V."/>
            <person name="Huptas C."/>
            <person name="Staib L."/>
            <person name="Wenning M."/>
            <person name="Scherer S."/>
        </authorList>
    </citation>
    <scope>NUCLEOTIDE SEQUENCE [LARGE SCALE GENOMIC DNA]</scope>
    <source>
        <strain evidence="5 8">DSM 104272</strain>
    </source>
</reference>
<evidence type="ECO:0000313" key="7">
    <source>
        <dbReference type="Proteomes" id="UP000306420"/>
    </source>
</evidence>
<name>A0A5R9DXC7_9LACT</name>
<reference evidence="6 7" key="1">
    <citation type="submission" date="2019-05" db="EMBL/GenBank/DDBJ databases">
        <title>The metagenome of a microbial culture collection derived from dairy environment covers the genomic content of the human microbiome.</title>
        <authorList>
            <person name="Roder T."/>
            <person name="Wuthrich D."/>
            <person name="Sattari Z."/>
            <person name="Von Ah U."/>
            <person name="Bar C."/>
            <person name="Ronchi F."/>
            <person name="Macpherson A.J."/>
            <person name="Ganal-Vonarburg S.C."/>
            <person name="Bruggmann R."/>
            <person name="Vergeres G."/>
        </authorList>
    </citation>
    <scope>NUCLEOTIDE SEQUENCE [LARGE SCALE GENOMIC DNA]</scope>
    <source>
        <strain evidence="6 7">FAM 24227</strain>
    </source>
</reference>
<keyword evidence="2" id="KW-0406">Ion transport</keyword>
<dbReference type="OrthoDB" id="1956227at2"/>
<gene>
    <name evidence="6" type="ORF">FEZ33_06100</name>
    <name evidence="5" type="ORF">HYQ42_04705</name>
</gene>
<dbReference type="EMBL" id="JACCEL010000009">
    <property type="protein sequence ID" value="MBG9978083.1"/>
    <property type="molecule type" value="Genomic_DNA"/>
</dbReference>
<dbReference type="CDD" id="cd00313">
    <property type="entry name" value="ATP-synt_Fo_Vo_Ao_c"/>
    <property type="match status" value="1"/>
</dbReference>
<protein>
    <recommendedName>
        <fullName evidence="4">Glycine zipper-like domain-containing protein</fullName>
    </recommendedName>
</protein>
<keyword evidence="3" id="KW-1133">Transmembrane helix</keyword>
<keyword evidence="3" id="KW-0812">Transmembrane</keyword>
<accession>A0A5R9DXC7</accession>
<evidence type="ECO:0000313" key="8">
    <source>
        <dbReference type="Proteomes" id="UP000823401"/>
    </source>
</evidence>
<evidence type="ECO:0000313" key="6">
    <source>
        <dbReference type="EMBL" id="TLQ41441.1"/>
    </source>
</evidence>
<proteinExistence type="predicted"/>
<evidence type="ECO:0000313" key="5">
    <source>
        <dbReference type="EMBL" id="MBG9978083.1"/>
    </source>
</evidence>
<feature type="domain" description="Glycine zipper-like" evidence="4">
    <location>
        <begin position="7"/>
        <end position="48"/>
    </location>
</feature>
<dbReference type="RefSeq" id="WP_138404520.1">
    <property type="nucleotide sequence ID" value="NZ_CP144682.1"/>
</dbReference>
<feature type="transmembrane region" description="Helical" evidence="3">
    <location>
        <begin position="12"/>
        <end position="30"/>
    </location>
</feature>
<sequence>MSKQKKSDNKGNTGMWMGICIALGVAFGIMMDNIGIGIALGVAFGAALSSINRDPKEKDKEK</sequence>
<dbReference type="AlphaFoldDB" id="A0A5R9DXC7"/>
<comment type="caution">
    <text evidence="6">The sequence shown here is derived from an EMBL/GenBank/DDBJ whole genome shotgun (WGS) entry which is preliminary data.</text>
</comment>
<keyword evidence="8" id="KW-1185">Reference proteome</keyword>
<evidence type="ECO:0000259" key="4">
    <source>
        <dbReference type="Pfam" id="PF26273"/>
    </source>
</evidence>
<evidence type="ECO:0000256" key="3">
    <source>
        <dbReference type="SAM" id="Phobius"/>
    </source>
</evidence>
<dbReference type="Pfam" id="PF26273">
    <property type="entry name" value="Gly_zipper"/>
    <property type="match status" value="1"/>
</dbReference>
<dbReference type="Proteomes" id="UP000823401">
    <property type="component" value="Unassembled WGS sequence"/>
</dbReference>
<feature type="transmembrane region" description="Helical" evidence="3">
    <location>
        <begin position="36"/>
        <end position="52"/>
    </location>
</feature>
<keyword evidence="3" id="KW-0472">Membrane</keyword>
<dbReference type="InterPro" id="IPR058598">
    <property type="entry name" value="Gly_zipper-like_dom"/>
</dbReference>
<evidence type="ECO:0000256" key="1">
    <source>
        <dbReference type="ARBA" id="ARBA00022781"/>
    </source>
</evidence>
<evidence type="ECO:0000256" key="2">
    <source>
        <dbReference type="ARBA" id="ARBA00023065"/>
    </source>
</evidence>
<keyword evidence="2" id="KW-0813">Transport</keyword>
<keyword evidence="1" id="KW-0375">Hydrogen ion transport</keyword>